<keyword evidence="4" id="KW-1185">Reference proteome</keyword>
<sequence>MIKPQTYALPDQMAAPVGERLKAIRLEKSLTLTEVAELTSVSTSNLSKIERGDVSPSFDVVMKICHGLGVAIEQFVKPGPKASVSGRKTVTLSGMGVTFSSPQYLYEAHSIEIYHKNMIPLEMWIKARSPDDFEKWSQHDGEEFVYVIEGSIDVYTDQYAPFSLKEGESTYFDSGMKHIYVSTSPGDAHILSISYRAHASDNASIESLLNASGTVRPQA</sequence>
<dbReference type="CDD" id="cd02209">
    <property type="entry name" value="cupin_XRE_C"/>
    <property type="match status" value="1"/>
</dbReference>
<dbReference type="Pfam" id="PF01381">
    <property type="entry name" value="HTH_3"/>
    <property type="match status" value="1"/>
</dbReference>
<accession>A0ABU0F8J7</accession>
<dbReference type="RefSeq" id="WP_307422478.1">
    <property type="nucleotide sequence ID" value="NZ_JAUSVK010000001.1"/>
</dbReference>
<evidence type="ECO:0000259" key="2">
    <source>
        <dbReference type="PROSITE" id="PS50943"/>
    </source>
</evidence>
<gene>
    <name evidence="3" type="ORF">J3R73_000729</name>
</gene>
<dbReference type="InterPro" id="IPR013096">
    <property type="entry name" value="Cupin_2"/>
</dbReference>
<name>A0ABU0F8J7_9HYPH</name>
<dbReference type="InterPro" id="IPR050807">
    <property type="entry name" value="TransReg_Diox_bact_type"/>
</dbReference>
<dbReference type="PROSITE" id="PS50943">
    <property type="entry name" value="HTH_CROC1"/>
    <property type="match status" value="1"/>
</dbReference>
<dbReference type="Proteomes" id="UP001237448">
    <property type="component" value="Unassembled WGS sequence"/>
</dbReference>
<organism evidence="3 4">
    <name type="scientific">Labrys monachus</name>
    <dbReference type="NCBI Taxonomy" id="217067"/>
    <lineage>
        <taxon>Bacteria</taxon>
        <taxon>Pseudomonadati</taxon>
        <taxon>Pseudomonadota</taxon>
        <taxon>Alphaproteobacteria</taxon>
        <taxon>Hyphomicrobiales</taxon>
        <taxon>Xanthobacteraceae</taxon>
        <taxon>Labrys</taxon>
    </lineage>
</organism>
<protein>
    <submittedName>
        <fullName evidence="3">Transcriptional regulator with XRE-family HTH domain</fullName>
    </submittedName>
</protein>
<dbReference type="EMBL" id="JAUSVK010000001">
    <property type="protein sequence ID" value="MDQ0390937.1"/>
    <property type="molecule type" value="Genomic_DNA"/>
</dbReference>
<evidence type="ECO:0000256" key="1">
    <source>
        <dbReference type="ARBA" id="ARBA00023125"/>
    </source>
</evidence>
<dbReference type="SMART" id="SM00530">
    <property type="entry name" value="HTH_XRE"/>
    <property type="match status" value="1"/>
</dbReference>
<feature type="domain" description="HTH cro/C1-type" evidence="2">
    <location>
        <begin position="21"/>
        <end position="75"/>
    </location>
</feature>
<dbReference type="PANTHER" id="PTHR46797:SF20">
    <property type="entry name" value="BLR4304 PROTEIN"/>
    <property type="match status" value="1"/>
</dbReference>
<evidence type="ECO:0000313" key="4">
    <source>
        <dbReference type="Proteomes" id="UP001237448"/>
    </source>
</evidence>
<dbReference type="PANTHER" id="PTHR46797">
    <property type="entry name" value="HTH-TYPE TRANSCRIPTIONAL REGULATOR"/>
    <property type="match status" value="1"/>
</dbReference>
<comment type="caution">
    <text evidence="3">The sequence shown here is derived from an EMBL/GenBank/DDBJ whole genome shotgun (WGS) entry which is preliminary data.</text>
</comment>
<dbReference type="SUPFAM" id="SSF47413">
    <property type="entry name" value="lambda repressor-like DNA-binding domains"/>
    <property type="match status" value="1"/>
</dbReference>
<dbReference type="InterPro" id="IPR001387">
    <property type="entry name" value="Cro/C1-type_HTH"/>
</dbReference>
<reference evidence="3 4" key="1">
    <citation type="submission" date="2023-07" db="EMBL/GenBank/DDBJ databases">
        <title>Genomic Encyclopedia of Type Strains, Phase IV (KMG-IV): sequencing the most valuable type-strain genomes for metagenomic binning, comparative biology and taxonomic classification.</title>
        <authorList>
            <person name="Goeker M."/>
        </authorList>
    </citation>
    <scope>NUCLEOTIDE SEQUENCE [LARGE SCALE GENOMIC DNA]</scope>
    <source>
        <strain evidence="3 4">DSM 5896</strain>
    </source>
</reference>
<dbReference type="Pfam" id="PF07883">
    <property type="entry name" value="Cupin_2"/>
    <property type="match status" value="1"/>
</dbReference>
<keyword evidence="1" id="KW-0238">DNA-binding</keyword>
<dbReference type="SUPFAM" id="SSF51182">
    <property type="entry name" value="RmlC-like cupins"/>
    <property type="match status" value="1"/>
</dbReference>
<dbReference type="CDD" id="cd00093">
    <property type="entry name" value="HTH_XRE"/>
    <property type="match status" value="1"/>
</dbReference>
<dbReference type="Gene3D" id="2.60.120.10">
    <property type="entry name" value="Jelly Rolls"/>
    <property type="match status" value="1"/>
</dbReference>
<evidence type="ECO:0000313" key="3">
    <source>
        <dbReference type="EMBL" id="MDQ0390937.1"/>
    </source>
</evidence>
<dbReference type="InterPro" id="IPR014710">
    <property type="entry name" value="RmlC-like_jellyroll"/>
</dbReference>
<proteinExistence type="predicted"/>
<dbReference type="InterPro" id="IPR011051">
    <property type="entry name" value="RmlC_Cupin_sf"/>
</dbReference>
<dbReference type="Gene3D" id="1.10.260.40">
    <property type="entry name" value="lambda repressor-like DNA-binding domains"/>
    <property type="match status" value="1"/>
</dbReference>
<dbReference type="InterPro" id="IPR010982">
    <property type="entry name" value="Lambda_DNA-bd_dom_sf"/>
</dbReference>